<accession>A0AA97AHW4</accession>
<dbReference type="AlphaFoldDB" id="A0AA97AHW4"/>
<keyword evidence="1" id="KW-0812">Transmembrane</keyword>
<dbReference type="InterPro" id="IPR008875">
    <property type="entry name" value="TraX"/>
</dbReference>
<protein>
    <submittedName>
        <fullName evidence="2">TraX family protein</fullName>
    </submittedName>
</protein>
<feature type="transmembrane region" description="Helical" evidence="1">
    <location>
        <begin position="191"/>
        <end position="210"/>
    </location>
</feature>
<name>A0AA97AHW4_9CYAN</name>
<dbReference type="EMBL" id="CP053586">
    <property type="protein sequence ID" value="WNZ25935.1"/>
    <property type="molecule type" value="Genomic_DNA"/>
</dbReference>
<sequence length="219" mass="24744">MPQLLTNYHIKLLAALLMLIDHVGAILLPELTLLRVIGRLSFPLFAWLLVQGEAHTRSVHKYALRLLGLGLISQPIYMAAFQVSRPNILFTLLLGLICLRLVRAFPRWQLTVWVGGGLIATAAHLEYGSYGIAVIALIRYFKPHWLWLAAWIGLHLLISVVSPDSSSQIWAVSTALLMGMTNQQRGAKARWFYWFYPLHLLILVLIRSAVQQGVLELNF</sequence>
<feature type="transmembrane region" description="Helical" evidence="1">
    <location>
        <begin position="87"/>
        <end position="105"/>
    </location>
</feature>
<dbReference type="RefSeq" id="WP_316432126.1">
    <property type="nucleotide sequence ID" value="NZ_CP053586.1"/>
</dbReference>
<keyword evidence="1" id="KW-0472">Membrane</keyword>
<evidence type="ECO:0000313" key="2">
    <source>
        <dbReference type="EMBL" id="WNZ25935.1"/>
    </source>
</evidence>
<reference evidence="2" key="1">
    <citation type="submission" date="2020-05" db="EMBL/GenBank/DDBJ databases">
        <authorList>
            <person name="Zhu T."/>
            <person name="Keshari N."/>
            <person name="Lu X."/>
        </authorList>
    </citation>
    <scope>NUCLEOTIDE SEQUENCE</scope>
    <source>
        <strain evidence="2">NK1-12</strain>
    </source>
</reference>
<dbReference type="Pfam" id="PF05857">
    <property type="entry name" value="TraX"/>
    <property type="match status" value="1"/>
</dbReference>
<gene>
    <name evidence="2" type="ORF">HJG54_25975</name>
</gene>
<feature type="transmembrane region" description="Helical" evidence="1">
    <location>
        <begin position="112"/>
        <end position="138"/>
    </location>
</feature>
<proteinExistence type="predicted"/>
<feature type="transmembrane region" description="Helical" evidence="1">
    <location>
        <begin position="144"/>
        <end position="161"/>
    </location>
</feature>
<feature type="transmembrane region" description="Helical" evidence="1">
    <location>
        <begin position="12"/>
        <end position="28"/>
    </location>
</feature>
<keyword evidence="1" id="KW-1133">Transmembrane helix</keyword>
<evidence type="ECO:0000256" key="1">
    <source>
        <dbReference type="SAM" id="Phobius"/>
    </source>
</evidence>
<organism evidence="2">
    <name type="scientific">Leptolyngbya sp. NK1-12</name>
    <dbReference type="NCBI Taxonomy" id="2547451"/>
    <lineage>
        <taxon>Bacteria</taxon>
        <taxon>Bacillati</taxon>
        <taxon>Cyanobacteriota</taxon>
        <taxon>Cyanophyceae</taxon>
        <taxon>Leptolyngbyales</taxon>
        <taxon>Leptolyngbyaceae</taxon>
        <taxon>Leptolyngbya group</taxon>
        <taxon>Leptolyngbya</taxon>
    </lineage>
</organism>